<dbReference type="EMBL" id="LN829119">
    <property type="protein sequence ID" value="CPR18203.1"/>
    <property type="molecule type" value="Genomic_DNA"/>
</dbReference>
<dbReference type="Proteomes" id="UP000033187">
    <property type="component" value="Chromosome 1"/>
</dbReference>
<dbReference type="PANTHER" id="PTHR48111:SF22">
    <property type="entry name" value="REGULATOR OF RPOS"/>
    <property type="match status" value="1"/>
</dbReference>
<organism evidence="8 9">
    <name type="scientific">Candidatus Filomicrobium marinum</name>
    <dbReference type="NCBI Taxonomy" id="1608628"/>
    <lineage>
        <taxon>Bacteria</taxon>
        <taxon>Pseudomonadati</taxon>
        <taxon>Pseudomonadota</taxon>
        <taxon>Alphaproteobacteria</taxon>
        <taxon>Hyphomicrobiales</taxon>
        <taxon>Hyphomicrobiaceae</taxon>
        <taxon>Filomicrobium</taxon>
    </lineage>
</organism>
<keyword evidence="3" id="KW-0238">DNA-binding</keyword>
<dbReference type="GO" id="GO:0000156">
    <property type="term" value="F:phosphorelay response regulator activity"/>
    <property type="evidence" value="ECO:0007669"/>
    <property type="project" value="TreeGrafter"/>
</dbReference>
<sequence>MQILLADDDTATLNFLKHALQGDGHDVSVAEDGNVALEQLTAPGATFALLIADVDMPGLDGITLCQRAATFAADMPILLMSAHHAELERVNGLSNARYEFLLKPFALEDMRAAVQRLLS</sequence>
<feature type="modified residue" description="4-aspartylphosphate" evidence="6">
    <location>
        <position position="53"/>
    </location>
</feature>
<dbReference type="SMART" id="SM00448">
    <property type="entry name" value="REC"/>
    <property type="match status" value="1"/>
</dbReference>
<keyword evidence="2" id="KW-0805">Transcription regulation</keyword>
<dbReference type="Gene3D" id="3.40.50.2300">
    <property type="match status" value="1"/>
</dbReference>
<dbReference type="GO" id="GO:0000976">
    <property type="term" value="F:transcription cis-regulatory region binding"/>
    <property type="evidence" value="ECO:0007669"/>
    <property type="project" value="TreeGrafter"/>
</dbReference>
<evidence type="ECO:0000313" key="8">
    <source>
        <dbReference type="EMBL" id="CPR18203.1"/>
    </source>
</evidence>
<dbReference type="KEGG" id="fiy:BN1229_v1_1603"/>
<feature type="domain" description="Response regulatory" evidence="7">
    <location>
        <begin position="2"/>
        <end position="118"/>
    </location>
</feature>
<keyword evidence="6" id="KW-0597">Phosphoprotein</keyword>
<evidence type="ECO:0000256" key="1">
    <source>
        <dbReference type="ARBA" id="ARBA00023012"/>
    </source>
</evidence>
<dbReference type="Pfam" id="PF00072">
    <property type="entry name" value="Response_reg"/>
    <property type="match status" value="1"/>
</dbReference>
<keyword evidence="1" id="KW-0902">Two-component regulatory system</keyword>
<dbReference type="SUPFAM" id="SSF52172">
    <property type="entry name" value="CheY-like"/>
    <property type="match status" value="1"/>
</dbReference>
<dbReference type="KEGG" id="fil:BN1229_v1_1601"/>
<accession>A0A0D6JEV0</accession>
<gene>
    <name evidence="8" type="ORF">YBN1229_v1_1603</name>
</gene>
<dbReference type="GO" id="GO:0006355">
    <property type="term" value="P:regulation of DNA-templated transcription"/>
    <property type="evidence" value="ECO:0007669"/>
    <property type="project" value="TreeGrafter"/>
</dbReference>
<keyword evidence="4" id="KW-0804">Transcription</keyword>
<evidence type="ECO:0000256" key="2">
    <source>
        <dbReference type="ARBA" id="ARBA00023015"/>
    </source>
</evidence>
<dbReference type="PROSITE" id="PS50110">
    <property type="entry name" value="RESPONSE_REGULATORY"/>
    <property type="match status" value="1"/>
</dbReference>
<keyword evidence="8" id="KW-0418">Kinase</keyword>
<evidence type="ECO:0000256" key="6">
    <source>
        <dbReference type="PROSITE-ProRule" id="PRU00169"/>
    </source>
</evidence>
<dbReference type="RefSeq" id="WP_046477717.1">
    <property type="nucleotide sequence ID" value="NZ_LN829118.1"/>
</dbReference>
<dbReference type="InterPro" id="IPR039420">
    <property type="entry name" value="WalR-like"/>
</dbReference>
<protein>
    <recommendedName>
        <fullName evidence="5">Cell cycle response regulator CtrA</fullName>
    </recommendedName>
</protein>
<evidence type="ECO:0000256" key="4">
    <source>
        <dbReference type="ARBA" id="ARBA00023163"/>
    </source>
</evidence>
<dbReference type="AlphaFoldDB" id="A0A0D6JEV0"/>
<name>A0A0D6JEV0_9HYPH</name>
<proteinExistence type="predicted"/>
<evidence type="ECO:0000259" key="7">
    <source>
        <dbReference type="PROSITE" id="PS50110"/>
    </source>
</evidence>
<keyword evidence="9" id="KW-1185">Reference proteome</keyword>
<evidence type="ECO:0000256" key="5">
    <source>
        <dbReference type="ARBA" id="ARBA00040524"/>
    </source>
</evidence>
<dbReference type="InterPro" id="IPR001789">
    <property type="entry name" value="Sig_transdc_resp-reg_receiver"/>
</dbReference>
<dbReference type="PANTHER" id="PTHR48111">
    <property type="entry name" value="REGULATOR OF RPOS"/>
    <property type="match status" value="1"/>
</dbReference>
<keyword evidence="8" id="KW-0808">Transferase</keyword>
<dbReference type="GO" id="GO:0032993">
    <property type="term" value="C:protein-DNA complex"/>
    <property type="evidence" value="ECO:0007669"/>
    <property type="project" value="TreeGrafter"/>
</dbReference>
<dbReference type="GO" id="GO:0016301">
    <property type="term" value="F:kinase activity"/>
    <property type="evidence" value="ECO:0007669"/>
    <property type="project" value="UniProtKB-KW"/>
</dbReference>
<dbReference type="GO" id="GO:0005829">
    <property type="term" value="C:cytosol"/>
    <property type="evidence" value="ECO:0007669"/>
    <property type="project" value="TreeGrafter"/>
</dbReference>
<dbReference type="InterPro" id="IPR011006">
    <property type="entry name" value="CheY-like_superfamily"/>
</dbReference>
<evidence type="ECO:0000313" key="9">
    <source>
        <dbReference type="Proteomes" id="UP000033187"/>
    </source>
</evidence>
<evidence type="ECO:0000256" key="3">
    <source>
        <dbReference type="ARBA" id="ARBA00023125"/>
    </source>
</evidence>
<reference evidence="9" key="1">
    <citation type="submission" date="2015-02" db="EMBL/GenBank/DDBJ databases">
        <authorList>
            <person name="Chooi Y.-H."/>
        </authorList>
    </citation>
    <scope>NUCLEOTIDE SEQUENCE [LARGE SCALE GENOMIC DNA]</scope>
    <source>
        <strain evidence="9">strain Y</strain>
    </source>
</reference>